<proteinExistence type="predicted"/>
<keyword evidence="2" id="KW-1185">Reference proteome</keyword>
<evidence type="ECO:0000313" key="1">
    <source>
        <dbReference type="EMBL" id="KZS13923.1"/>
    </source>
</evidence>
<organism evidence="1 2">
    <name type="scientific">Daphnia magna</name>
    <dbReference type="NCBI Taxonomy" id="35525"/>
    <lineage>
        <taxon>Eukaryota</taxon>
        <taxon>Metazoa</taxon>
        <taxon>Ecdysozoa</taxon>
        <taxon>Arthropoda</taxon>
        <taxon>Crustacea</taxon>
        <taxon>Branchiopoda</taxon>
        <taxon>Diplostraca</taxon>
        <taxon>Cladocera</taxon>
        <taxon>Anomopoda</taxon>
        <taxon>Daphniidae</taxon>
        <taxon>Daphnia</taxon>
    </lineage>
</organism>
<name>A0A164X6P6_9CRUS</name>
<comment type="caution">
    <text evidence="1">The sequence shown here is derived from an EMBL/GenBank/DDBJ whole genome shotgun (WGS) entry which is preliminary data.</text>
</comment>
<accession>A0A164X6P6</accession>
<protein>
    <submittedName>
        <fullName evidence="1">Uncharacterized protein</fullName>
    </submittedName>
</protein>
<reference evidence="1 2" key="1">
    <citation type="submission" date="2016-03" db="EMBL/GenBank/DDBJ databases">
        <title>EvidentialGene: Evidence-directed Construction of Genes on Genomes.</title>
        <authorList>
            <person name="Gilbert D.G."/>
            <person name="Choi J.-H."/>
            <person name="Mockaitis K."/>
            <person name="Colbourne J."/>
            <person name="Pfrender M."/>
        </authorList>
    </citation>
    <scope>NUCLEOTIDE SEQUENCE [LARGE SCALE GENOMIC DNA]</scope>
    <source>
        <strain evidence="1 2">Xinb3</strain>
        <tissue evidence="1">Complete organism</tissue>
    </source>
</reference>
<dbReference type="Proteomes" id="UP000076858">
    <property type="component" value="Unassembled WGS sequence"/>
</dbReference>
<sequence>MRERRAVAMVTVVPFTQTKRRTNTMRYEERNSETVRGATVTHTRGLLSLSTYFFFRENDDGAQLINNDCKNSLCVHVDGWMRRIKLSTQRRRYRRNLNKKTKMETDGDDFLSHSVRALFR</sequence>
<gene>
    <name evidence="1" type="ORF">APZ42_020538</name>
</gene>
<dbReference type="AlphaFoldDB" id="A0A164X6P6"/>
<evidence type="ECO:0000313" key="2">
    <source>
        <dbReference type="Proteomes" id="UP000076858"/>
    </source>
</evidence>
<dbReference type="EMBL" id="LRGB01001005">
    <property type="protein sequence ID" value="KZS13923.1"/>
    <property type="molecule type" value="Genomic_DNA"/>
</dbReference>